<accession>A0ABM9MVI2</accession>
<protein>
    <submittedName>
        <fullName evidence="6">Regulator of purF expression and biofilm formation (CvpA)</fullName>
    </submittedName>
</protein>
<evidence type="ECO:0000256" key="2">
    <source>
        <dbReference type="ARBA" id="ARBA00022692"/>
    </source>
</evidence>
<comment type="subcellular location">
    <subcellularLocation>
        <location evidence="1">Membrane</location>
        <topology evidence="1">Multi-pass membrane protein</topology>
    </subcellularLocation>
</comment>
<dbReference type="RefSeq" id="WP_047974317.1">
    <property type="nucleotide sequence ID" value="NZ_CAUZLJ010000007.1"/>
</dbReference>
<dbReference type="InterPro" id="IPR003825">
    <property type="entry name" value="Colicin-V_CvpA"/>
</dbReference>
<feature type="transmembrane region" description="Helical" evidence="5">
    <location>
        <begin position="27"/>
        <end position="44"/>
    </location>
</feature>
<keyword evidence="7" id="KW-1185">Reference proteome</keyword>
<proteinExistence type="predicted"/>
<organism evidence="6 7">
    <name type="scientific">Fructobacillus cardui</name>
    <dbReference type="NCBI Taxonomy" id="2893170"/>
    <lineage>
        <taxon>Bacteria</taxon>
        <taxon>Bacillati</taxon>
        <taxon>Bacillota</taxon>
        <taxon>Bacilli</taxon>
        <taxon>Lactobacillales</taxon>
        <taxon>Lactobacillaceae</taxon>
        <taxon>Fructobacillus</taxon>
    </lineage>
</organism>
<dbReference type="PANTHER" id="PTHR37306:SF1">
    <property type="entry name" value="COLICIN V PRODUCTION PROTEIN"/>
    <property type="match status" value="1"/>
</dbReference>
<name>A0ABM9MVI2_9LACO</name>
<keyword evidence="2 5" id="KW-0812">Transmembrane</keyword>
<gene>
    <name evidence="6" type="ORF">R82641_BJNNKPBH_00855</name>
</gene>
<evidence type="ECO:0000313" key="7">
    <source>
        <dbReference type="Proteomes" id="UP001314200"/>
    </source>
</evidence>
<dbReference type="EMBL" id="CAUZLY010000006">
    <property type="protein sequence ID" value="CAK1243054.1"/>
    <property type="molecule type" value="Genomic_DNA"/>
</dbReference>
<evidence type="ECO:0000256" key="1">
    <source>
        <dbReference type="ARBA" id="ARBA00004141"/>
    </source>
</evidence>
<sequence>MILSLIFAVVIFLMALSGYREGLVHVLARLAIFCLVFYMATVYSKPLADLFSNWVSGQFSRPGVPDEVSRQGTQFLSSGLAFMVVMALGSFVGHYLLRPIRFIRRLPILGALDGLLGGILYFGIGVVLSFFILQVLSVVPNAWLQMQFSQSPILNQFLNTTPVLSNQIYQWWL</sequence>
<reference evidence="6 7" key="1">
    <citation type="submission" date="2023-10" db="EMBL/GenBank/DDBJ databases">
        <authorList>
            <person name="Botero Cardona J."/>
        </authorList>
    </citation>
    <scope>NUCLEOTIDE SEQUENCE [LARGE SCALE GENOMIC DNA]</scope>
    <source>
        <strain evidence="6 7">R-82641</strain>
    </source>
</reference>
<dbReference type="Proteomes" id="UP001314200">
    <property type="component" value="Unassembled WGS sequence"/>
</dbReference>
<feature type="transmembrane region" description="Helical" evidence="5">
    <location>
        <begin position="75"/>
        <end position="97"/>
    </location>
</feature>
<comment type="caution">
    <text evidence="6">The sequence shown here is derived from an EMBL/GenBank/DDBJ whole genome shotgun (WGS) entry which is preliminary data.</text>
</comment>
<evidence type="ECO:0000256" key="4">
    <source>
        <dbReference type="ARBA" id="ARBA00023136"/>
    </source>
</evidence>
<keyword evidence="3 5" id="KW-1133">Transmembrane helix</keyword>
<keyword evidence="4 5" id="KW-0472">Membrane</keyword>
<evidence type="ECO:0000256" key="5">
    <source>
        <dbReference type="SAM" id="Phobius"/>
    </source>
</evidence>
<evidence type="ECO:0000313" key="6">
    <source>
        <dbReference type="EMBL" id="CAK1243054.1"/>
    </source>
</evidence>
<dbReference type="PANTHER" id="PTHR37306">
    <property type="entry name" value="COLICIN V PRODUCTION PROTEIN"/>
    <property type="match status" value="1"/>
</dbReference>
<evidence type="ECO:0000256" key="3">
    <source>
        <dbReference type="ARBA" id="ARBA00022989"/>
    </source>
</evidence>
<feature type="transmembrane region" description="Helical" evidence="5">
    <location>
        <begin position="117"/>
        <end position="139"/>
    </location>
</feature>
<dbReference type="Pfam" id="PF02674">
    <property type="entry name" value="Colicin_V"/>
    <property type="match status" value="1"/>
</dbReference>